<organism evidence="2 3">
    <name type="scientific">Floridaenema flaviceps BLCC-F50</name>
    <dbReference type="NCBI Taxonomy" id="3153642"/>
    <lineage>
        <taxon>Bacteria</taxon>
        <taxon>Bacillati</taxon>
        <taxon>Cyanobacteriota</taxon>
        <taxon>Cyanophyceae</taxon>
        <taxon>Oscillatoriophycideae</taxon>
        <taxon>Aerosakkonematales</taxon>
        <taxon>Aerosakkonemataceae</taxon>
        <taxon>Floridanema</taxon>
        <taxon>Floridanema flaviceps</taxon>
    </lineage>
</organism>
<evidence type="ECO:0000256" key="1">
    <source>
        <dbReference type="SAM" id="SignalP"/>
    </source>
</evidence>
<dbReference type="RefSeq" id="WP_413264136.1">
    <property type="nucleotide sequence ID" value="NZ_JBHFNR010000114.1"/>
</dbReference>
<name>A0ABV4XS17_9CYAN</name>
<feature type="signal peptide" evidence="1">
    <location>
        <begin position="1"/>
        <end position="25"/>
    </location>
</feature>
<keyword evidence="3" id="KW-1185">Reference proteome</keyword>
<comment type="caution">
    <text evidence="2">The sequence shown here is derived from an EMBL/GenBank/DDBJ whole genome shotgun (WGS) entry which is preliminary data.</text>
</comment>
<evidence type="ECO:0008006" key="4">
    <source>
        <dbReference type="Google" id="ProtNLM"/>
    </source>
</evidence>
<sequence>MKRSISTLLTTLLFSAAVLPTAVSAQHIRETQTSFNPHLTNLTSTNQISPFNLAYLAYQGYFADQGIPSNGALIDAIATGTVTAQDLMQAAVKANRLPEQTLTDRSYRWALEGELNGLAKD</sequence>
<keyword evidence="1" id="KW-0732">Signal</keyword>
<accession>A0ABV4XS17</accession>
<gene>
    <name evidence="2" type="ORF">ACE1CI_16380</name>
</gene>
<protein>
    <recommendedName>
        <fullName evidence="4">SLH domain-containing protein</fullName>
    </recommendedName>
</protein>
<reference evidence="2 3" key="1">
    <citation type="submission" date="2024-09" db="EMBL/GenBank/DDBJ databases">
        <title>Floridaenema gen nov. (Aerosakkonemataceae, Aerosakkonematales ord. nov., Cyanobacteria) from benthic tropical and subtropical fresh waters, with the description of four new species.</title>
        <authorList>
            <person name="Moretto J.A."/>
            <person name="Berthold D.E."/>
            <person name="Lefler F.W."/>
            <person name="Huang I.-S."/>
            <person name="Laughinghouse H. IV."/>
        </authorList>
    </citation>
    <scope>NUCLEOTIDE SEQUENCE [LARGE SCALE GENOMIC DNA]</scope>
    <source>
        <strain evidence="2 3">BLCC-F50</strain>
    </source>
</reference>
<dbReference type="Proteomes" id="UP001576784">
    <property type="component" value="Unassembled WGS sequence"/>
</dbReference>
<evidence type="ECO:0000313" key="2">
    <source>
        <dbReference type="EMBL" id="MFB2894488.1"/>
    </source>
</evidence>
<evidence type="ECO:0000313" key="3">
    <source>
        <dbReference type="Proteomes" id="UP001576784"/>
    </source>
</evidence>
<proteinExistence type="predicted"/>
<feature type="chain" id="PRO_5046711796" description="SLH domain-containing protein" evidence="1">
    <location>
        <begin position="26"/>
        <end position="121"/>
    </location>
</feature>
<dbReference type="EMBL" id="JBHFNR010000114">
    <property type="protein sequence ID" value="MFB2894488.1"/>
    <property type="molecule type" value="Genomic_DNA"/>
</dbReference>